<proteinExistence type="predicted"/>
<evidence type="ECO:0000313" key="2">
    <source>
        <dbReference type="Proteomes" id="UP000018348"/>
    </source>
</evidence>
<reference evidence="1 2" key="1">
    <citation type="submission" date="2013-01" db="EMBL/GenBank/DDBJ databases">
        <authorList>
            <person name="Bench S."/>
        </authorList>
    </citation>
    <scope>NUCLEOTIDE SEQUENCE [LARGE SCALE GENOMIC DNA]</scope>
    <source>
        <strain evidence="1 2">WH 8502</strain>
    </source>
</reference>
<dbReference type="EMBL" id="CAQK01000260">
    <property type="protein sequence ID" value="CCQ50206.1"/>
    <property type="molecule type" value="Genomic_DNA"/>
</dbReference>
<name>T2I9M1_CROWT</name>
<sequence length="39" mass="4377">MIREIIEIPPFSSPLMIPPLVPPLVRGVRVDQNSLNSHN</sequence>
<evidence type="ECO:0000313" key="1">
    <source>
        <dbReference type="EMBL" id="CCQ50206.1"/>
    </source>
</evidence>
<gene>
    <name evidence="1" type="ORF">CWATWH8502_4568</name>
</gene>
<accession>T2I9M1</accession>
<protein>
    <submittedName>
        <fullName evidence="1">Uncharacterized protein</fullName>
    </submittedName>
</protein>
<organism evidence="1 2">
    <name type="scientific">Crocosphaera watsonii WH 8502</name>
    <dbReference type="NCBI Taxonomy" id="423474"/>
    <lineage>
        <taxon>Bacteria</taxon>
        <taxon>Bacillati</taxon>
        <taxon>Cyanobacteriota</taxon>
        <taxon>Cyanophyceae</taxon>
        <taxon>Oscillatoriophycideae</taxon>
        <taxon>Chroococcales</taxon>
        <taxon>Aphanothecaceae</taxon>
        <taxon>Crocosphaera</taxon>
    </lineage>
</organism>
<reference evidence="1 2" key="2">
    <citation type="submission" date="2013-09" db="EMBL/GenBank/DDBJ databases">
        <title>Whole genome comparison of six Crocosphaera watsonii strains with differing phenotypes.</title>
        <authorList>
            <person name="Bench S.R."/>
            <person name="Heller P."/>
            <person name="Frank I."/>
            <person name="Arciniega M."/>
            <person name="Shilova I.N."/>
            <person name="Zehr J.P."/>
        </authorList>
    </citation>
    <scope>NUCLEOTIDE SEQUENCE [LARGE SCALE GENOMIC DNA]</scope>
    <source>
        <strain evidence="1 2">WH 8502</strain>
    </source>
</reference>
<dbReference type="Proteomes" id="UP000018348">
    <property type="component" value="Unassembled WGS sequence"/>
</dbReference>
<comment type="caution">
    <text evidence="1">The sequence shown here is derived from an EMBL/GenBank/DDBJ whole genome shotgun (WGS) entry which is preliminary data.</text>
</comment>
<dbReference type="AlphaFoldDB" id="T2I9M1"/>